<dbReference type="GO" id="GO:0006412">
    <property type="term" value="P:translation"/>
    <property type="evidence" value="ECO:0007669"/>
    <property type="project" value="TreeGrafter"/>
</dbReference>
<reference evidence="2" key="1">
    <citation type="submission" date="2017-02" db="UniProtKB">
        <authorList>
            <consortium name="WormBaseParasite"/>
        </authorList>
    </citation>
    <scope>IDENTIFICATION</scope>
</reference>
<dbReference type="Pfam" id="PF09776">
    <property type="entry name" value="Mitoc_L55"/>
    <property type="match status" value="1"/>
</dbReference>
<dbReference type="PANTHER" id="PTHR34095">
    <property type="entry name" value="39S RIBOSOMAL PROTEIN L55, MITOCHONDRIAL"/>
    <property type="match status" value="1"/>
</dbReference>
<keyword evidence="1" id="KW-1185">Reference proteome</keyword>
<dbReference type="GO" id="GO:0005762">
    <property type="term" value="C:mitochondrial large ribosomal subunit"/>
    <property type="evidence" value="ECO:0007669"/>
    <property type="project" value="InterPro"/>
</dbReference>
<organism evidence="1 2">
    <name type="scientific">Syphacia muris</name>
    <dbReference type="NCBI Taxonomy" id="451379"/>
    <lineage>
        <taxon>Eukaryota</taxon>
        <taxon>Metazoa</taxon>
        <taxon>Ecdysozoa</taxon>
        <taxon>Nematoda</taxon>
        <taxon>Chromadorea</taxon>
        <taxon>Rhabditida</taxon>
        <taxon>Spirurina</taxon>
        <taxon>Oxyuridomorpha</taxon>
        <taxon>Oxyuroidea</taxon>
        <taxon>Oxyuridae</taxon>
        <taxon>Syphacia</taxon>
    </lineage>
</organism>
<dbReference type="Gene3D" id="6.20.130.20">
    <property type="entry name" value="Mitochondrial ribosomal protein L55"/>
    <property type="match status" value="1"/>
</dbReference>
<evidence type="ECO:0000313" key="2">
    <source>
        <dbReference type="WBParaSite" id="SMUV_0000843801-mRNA-1"/>
    </source>
</evidence>
<dbReference type="WBParaSite" id="SMUV_0000843801-mRNA-1">
    <property type="protein sequence ID" value="SMUV_0000843801-mRNA-1"/>
    <property type="gene ID" value="SMUV_0000843801"/>
</dbReference>
<accession>A0A0N5AUA8</accession>
<protein>
    <submittedName>
        <fullName evidence="2">39S ribosomal protein L55, mitochondrial</fullName>
    </submittedName>
</protein>
<dbReference type="InterPro" id="IPR044884">
    <property type="entry name" value="Ribosomal_mL55_sf"/>
</dbReference>
<dbReference type="STRING" id="451379.A0A0N5AUA8"/>
<name>A0A0N5AUA8_9BILA</name>
<dbReference type="InterPro" id="IPR018615">
    <property type="entry name" value="Ribosomal_mL55"/>
</dbReference>
<evidence type="ECO:0000313" key="1">
    <source>
        <dbReference type="Proteomes" id="UP000046393"/>
    </source>
</evidence>
<dbReference type="PANTHER" id="PTHR34095:SF1">
    <property type="entry name" value="LARGE RIBOSOMAL SUBUNIT PROTEIN ML55"/>
    <property type="match status" value="1"/>
</dbReference>
<sequence length="113" mass="13306">LFAVRQNAYRCAISKIHRTKYIRRYEVKLLNSDGSTIAIRAPEPRYCIQLPLDLKALSESERRKRLAARKKKTIKIKEEVIDDNFDSNEYVNFWKDESSKTVEVTGERKTENL</sequence>
<dbReference type="Proteomes" id="UP000046393">
    <property type="component" value="Unplaced"/>
</dbReference>
<dbReference type="GO" id="GO:0003735">
    <property type="term" value="F:structural constituent of ribosome"/>
    <property type="evidence" value="ECO:0007669"/>
    <property type="project" value="InterPro"/>
</dbReference>
<proteinExistence type="predicted"/>
<dbReference type="AlphaFoldDB" id="A0A0N5AUA8"/>